<dbReference type="OrthoDB" id="8112199at2"/>
<keyword evidence="5" id="KW-1185">Reference proteome</keyword>
<accession>A0A154VQ36</accession>
<evidence type="ECO:0000313" key="5">
    <source>
        <dbReference type="Proteomes" id="UP000076400"/>
    </source>
</evidence>
<dbReference type="FunFam" id="3.40.50.720:FF:000173">
    <property type="entry name" value="3-oxoacyl-[acyl-carrier protein] reductase"/>
    <property type="match status" value="1"/>
</dbReference>
<evidence type="ECO:0000259" key="3">
    <source>
        <dbReference type="SMART" id="SM00822"/>
    </source>
</evidence>
<dbReference type="RefSeq" id="WP_067559127.1">
    <property type="nucleotide sequence ID" value="NZ_LPXN01000147.1"/>
</dbReference>
<gene>
    <name evidence="4" type="ORF">AUP43_13145</name>
</gene>
<dbReference type="Pfam" id="PF13561">
    <property type="entry name" value="adh_short_C2"/>
    <property type="match status" value="1"/>
</dbReference>
<proteinExistence type="inferred from homology"/>
<protein>
    <submittedName>
        <fullName evidence="4">Short-chain dehydrogenase</fullName>
    </submittedName>
</protein>
<dbReference type="InterPro" id="IPR002347">
    <property type="entry name" value="SDR_fam"/>
</dbReference>
<dbReference type="EMBL" id="LPXN01000147">
    <property type="protein sequence ID" value="KZD03349.1"/>
    <property type="molecule type" value="Genomic_DNA"/>
</dbReference>
<dbReference type="Proteomes" id="UP000076400">
    <property type="component" value="Unassembled WGS sequence"/>
</dbReference>
<dbReference type="STRING" id="580166.AUP43_13145"/>
<dbReference type="PRINTS" id="PR00081">
    <property type="entry name" value="GDHRDH"/>
</dbReference>
<keyword evidence="2" id="KW-0560">Oxidoreductase</keyword>
<dbReference type="PANTHER" id="PTHR42879">
    <property type="entry name" value="3-OXOACYL-(ACYL-CARRIER-PROTEIN) REDUCTASE"/>
    <property type="match status" value="1"/>
</dbReference>
<reference evidence="4 5" key="1">
    <citation type="submission" date="2015-12" db="EMBL/GenBank/DDBJ databases">
        <title>Genome sequence of Oceanibaculum pacificum MCCC 1A02656.</title>
        <authorList>
            <person name="Lu L."/>
            <person name="Lai Q."/>
            <person name="Shao Z."/>
            <person name="Qian P."/>
        </authorList>
    </citation>
    <scope>NUCLEOTIDE SEQUENCE [LARGE SCALE GENOMIC DNA]</scope>
    <source>
        <strain evidence="4 5">MCCC 1A02656</strain>
    </source>
</reference>
<sequence>MGPPPRTYLVTGAASGIGAAICRILAGPGCRLVLHTRSNRTGAEATLAEARAAGAEGEILLADLAEPGAGATLVEQALERFGALDGLVSNAGFADRRGFGEIDAAGFDLSVGVIQRAFFEMASAALPALCAAPAGRVVAIGSFVARRFQPHDGRFAASASAKAGLEALVKSLAMQLAPHGGTANCVLPGYIRKQQGAHSALAPEAWKALAATVPMQRLGEPQDVAALVGFLCSPAAAYITAQSIMVDGGLTA</sequence>
<dbReference type="AlphaFoldDB" id="A0A154VQ36"/>
<comment type="similarity">
    <text evidence="1">Belongs to the short-chain dehydrogenases/reductases (SDR) family.</text>
</comment>
<dbReference type="PRINTS" id="PR00080">
    <property type="entry name" value="SDRFAMILY"/>
</dbReference>
<dbReference type="SMART" id="SM00822">
    <property type="entry name" value="PKS_KR"/>
    <property type="match status" value="1"/>
</dbReference>
<evidence type="ECO:0000256" key="2">
    <source>
        <dbReference type="ARBA" id="ARBA00023002"/>
    </source>
</evidence>
<dbReference type="InterPro" id="IPR050259">
    <property type="entry name" value="SDR"/>
</dbReference>
<comment type="caution">
    <text evidence="4">The sequence shown here is derived from an EMBL/GenBank/DDBJ whole genome shotgun (WGS) entry which is preliminary data.</text>
</comment>
<dbReference type="GO" id="GO:0016491">
    <property type="term" value="F:oxidoreductase activity"/>
    <property type="evidence" value="ECO:0007669"/>
    <property type="project" value="UniProtKB-KW"/>
</dbReference>
<dbReference type="SUPFAM" id="SSF51735">
    <property type="entry name" value="NAD(P)-binding Rossmann-fold domains"/>
    <property type="match status" value="1"/>
</dbReference>
<organism evidence="4 5">
    <name type="scientific">Oceanibaculum pacificum</name>
    <dbReference type="NCBI Taxonomy" id="580166"/>
    <lineage>
        <taxon>Bacteria</taxon>
        <taxon>Pseudomonadati</taxon>
        <taxon>Pseudomonadota</taxon>
        <taxon>Alphaproteobacteria</taxon>
        <taxon>Rhodospirillales</taxon>
        <taxon>Oceanibaculaceae</taxon>
        <taxon>Oceanibaculum</taxon>
    </lineage>
</organism>
<evidence type="ECO:0000313" key="4">
    <source>
        <dbReference type="EMBL" id="KZD03349.1"/>
    </source>
</evidence>
<name>A0A154VQ36_9PROT</name>
<dbReference type="InterPro" id="IPR036291">
    <property type="entry name" value="NAD(P)-bd_dom_sf"/>
</dbReference>
<feature type="domain" description="Ketoreductase" evidence="3">
    <location>
        <begin position="6"/>
        <end position="209"/>
    </location>
</feature>
<dbReference type="Gene3D" id="3.40.50.720">
    <property type="entry name" value="NAD(P)-binding Rossmann-like Domain"/>
    <property type="match status" value="1"/>
</dbReference>
<evidence type="ECO:0000256" key="1">
    <source>
        <dbReference type="ARBA" id="ARBA00006484"/>
    </source>
</evidence>
<dbReference type="InterPro" id="IPR057326">
    <property type="entry name" value="KR_dom"/>
</dbReference>